<dbReference type="Proteomes" id="UP000886786">
    <property type="component" value="Unassembled WGS sequence"/>
</dbReference>
<evidence type="ECO:0000256" key="16">
    <source>
        <dbReference type="ARBA" id="ARBA00029806"/>
    </source>
</evidence>
<evidence type="ECO:0000256" key="18">
    <source>
        <dbReference type="SAM" id="Phobius"/>
    </source>
</evidence>
<organism evidence="20 21">
    <name type="scientific">Candidatus Coprosoma intestinipullorum</name>
    <dbReference type="NCBI Taxonomy" id="2840752"/>
    <lineage>
        <taxon>Bacteria</taxon>
        <taxon>Bacillati</taxon>
        <taxon>Bacillota</taxon>
        <taxon>Bacillota incertae sedis</taxon>
        <taxon>Candidatus Coprosoma</taxon>
    </lineage>
</organism>
<evidence type="ECO:0000313" key="20">
    <source>
        <dbReference type="EMBL" id="HIQ90453.1"/>
    </source>
</evidence>
<evidence type="ECO:0000256" key="15">
    <source>
        <dbReference type="ARBA" id="ARBA00023136"/>
    </source>
</evidence>
<dbReference type="EC" id="7.2.2.14" evidence="4"/>
<dbReference type="Gene3D" id="3.40.50.1000">
    <property type="entry name" value="HAD superfamily/HAD-like"/>
    <property type="match status" value="1"/>
</dbReference>
<dbReference type="GO" id="GO:0005886">
    <property type="term" value="C:plasma membrane"/>
    <property type="evidence" value="ECO:0007669"/>
    <property type="project" value="UniProtKB-SubCell"/>
</dbReference>
<dbReference type="InterPro" id="IPR044492">
    <property type="entry name" value="P_typ_ATPase_HD_dom"/>
</dbReference>
<dbReference type="GO" id="GO:0016887">
    <property type="term" value="F:ATP hydrolysis activity"/>
    <property type="evidence" value="ECO:0007669"/>
    <property type="project" value="InterPro"/>
</dbReference>
<dbReference type="InterPro" id="IPR006068">
    <property type="entry name" value="ATPase_P-typ_cation-transptr_C"/>
</dbReference>
<evidence type="ECO:0000256" key="1">
    <source>
        <dbReference type="ARBA" id="ARBA00003954"/>
    </source>
</evidence>
<keyword evidence="11" id="KW-0067">ATP-binding</keyword>
<dbReference type="GO" id="GO:0015444">
    <property type="term" value="F:P-type magnesium transporter activity"/>
    <property type="evidence" value="ECO:0007669"/>
    <property type="project" value="UniProtKB-EC"/>
</dbReference>
<dbReference type="EMBL" id="DVFV01000042">
    <property type="protein sequence ID" value="HIQ90453.1"/>
    <property type="molecule type" value="Genomic_DNA"/>
</dbReference>
<keyword evidence="6" id="KW-1003">Cell membrane</keyword>
<dbReference type="Pfam" id="PF13246">
    <property type="entry name" value="Cation_ATPase"/>
    <property type="match status" value="1"/>
</dbReference>
<evidence type="ECO:0000256" key="7">
    <source>
        <dbReference type="ARBA" id="ARBA00022519"/>
    </source>
</evidence>
<keyword evidence="13" id="KW-1278">Translocase</keyword>
<sequence>MSAKLKNIKKQIKNFSEKELYEEYKNISSLTKEELLKKYNTKETGLTEEEAKQRLIKNGKNIIKEEKVKKWYNFLIASCADPFVYILAVLSIINFLLGDALGAFIIIILAAISIIIRLLQDYSAYRFDQKLKNHIYTTTNVLRQKITKEVKTTNITIGDIIELNAGSLIPADLILLETKDLFVNESVFTGESVPVEKKAGAKIGKTLLTSENICLMNSSVVSGSAKGLVIKTGKETYIGQMSATMDEKPPLTNFQIGMNAVSKTLITYMVVITVAVFILNSLLHHDLLQALFFAISVAVGITPGMLPMIVNVNLSKGSKTLAKKKTLVKHMEAIENLGAIDTLCTDKTGTLTQNKITLQYYRNIAGKDDETILKYAYLNSNYSTGIKNIIDRAILSYSNEHNIPNKVQNYKKIDEIPFDYDRRLASVVVKNGNNTYILTKGAVTEVLNKCTKVKYQNKISDITDDIREKVKSDVGRLISDGMQVIALAAKKEYTGEDVFGPQDENNLTLLGYIAFLDPPKKEVKTVLKEITKAKVQIKILTGDNPDATRAVCKEGGLNADVILTGNEIDNMSDEILSKKVETVNVFARLTPLQKERIVKILRQKGHVVGYMGDGVNDAPSLSEADVGISVNTATDIAKEASDILLLEKSLKVVYDGIIEGRKVYGNIMKYMKMALSAGFGDVFSVFLASICLPFLPMVPIQLLLEDLIYDISQIAIPFDNVDREFLEKPHKWDTSDLKKFMNVMGITASSVDLIAFAIFWFVLGFNSVSDQYSFQTAWFIEGVISQTMIVHFIRTEKIPFIQSTASKWLLLSTTFSIVMALIVPLILKNITEFHFTTLPFEFYMYLILLMFIYAVLAEIVKRLYIKKYHRWL</sequence>
<evidence type="ECO:0000256" key="14">
    <source>
        <dbReference type="ARBA" id="ARBA00022989"/>
    </source>
</evidence>
<dbReference type="NCBIfam" id="TIGR01524">
    <property type="entry name" value="ATPase-IIIB_Mg"/>
    <property type="match status" value="1"/>
</dbReference>
<dbReference type="PANTHER" id="PTHR42861">
    <property type="entry name" value="CALCIUM-TRANSPORTING ATPASE"/>
    <property type="match status" value="1"/>
</dbReference>
<feature type="transmembrane region" description="Helical" evidence="18">
    <location>
        <begin position="265"/>
        <end position="284"/>
    </location>
</feature>
<comment type="subcellular location">
    <subcellularLocation>
        <location evidence="2">Cell inner membrane</location>
        <topology evidence="2">Multi-pass membrane protein</topology>
    </subcellularLocation>
</comment>
<keyword evidence="10" id="KW-0547">Nucleotide-binding</keyword>
<reference evidence="20" key="1">
    <citation type="submission" date="2020-10" db="EMBL/GenBank/DDBJ databases">
        <authorList>
            <person name="Gilroy R."/>
        </authorList>
    </citation>
    <scope>NUCLEOTIDE SEQUENCE</scope>
    <source>
        <strain evidence="20">CHK147-3167</strain>
    </source>
</reference>
<dbReference type="InterPro" id="IPR036412">
    <property type="entry name" value="HAD-like_sf"/>
</dbReference>
<dbReference type="AlphaFoldDB" id="A0A9D1CXY8"/>
<gene>
    <name evidence="20" type="primary">mgtA</name>
    <name evidence="20" type="ORF">IAB27_02345</name>
</gene>
<name>A0A9D1CXY8_9FIRM</name>
<feature type="transmembrane region" description="Helical" evidence="18">
    <location>
        <begin position="842"/>
        <end position="860"/>
    </location>
</feature>
<feature type="transmembrane region" description="Helical" evidence="18">
    <location>
        <begin position="71"/>
        <end position="95"/>
    </location>
</feature>
<evidence type="ECO:0000256" key="6">
    <source>
        <dbReference type="ARBA" id="ARBA00022475"/>
    </source>
</evidence>
<dbReference type="Gene3D" id="2.70.150.10">
    <property type="entry name" value="Calcium-transporting ATPase, cytoplasmic transduction domain A"/>
    <property type="match status" value="1"/>
</dbReference>
<dbReference type="InterPro" id="IPR006415">
    <property type="entry name" value="P-type_ATPase_IIIB"/>
</dbReference>
<dbReference type="SFLD" id="SFLDF00027">
    <property type="entry name" value="p-type_atpase"/>
    <property type="match status" value="1"/>
</dbReference>
<keyword evidence="9 18" id="KW-0812">Transmembrane</keyword>
<dbReference type="InterPro" id="IPR023214">
    <property type="entry name" value="HAD_sf"/>
</dbReference>
<dbReference type="InterPro" id="IPR023299">
    <property type="entry name" value="ATPase_P-typ_cyto_dom_N"/>
</dbReference>
<comment type="function">
    <text evidence="1">Mediates magnesium influx to the cytosol.</text>
</comment>
<evidence type="ECO:0000256" key="9">
    <source>
        <dbReference type="ARBA" id="ARBA00022692"/>
    </source>
</evidence>
<feature type="transmembrane region" description="Helical" evidence="18">
    <location>
        <begin position="740"/>
        <end position="763"/>
    </location>
</feature>
<dbReference type="Pfam" id="PF00122">
    <property type="entry name" value="E1-E2_ATPase"/>
    <property type="match status" value="1"/>
</dbReference>
<dbReference type="PROSITE" id="PS00154">
    <property type="entry name" value="ATPASE_E1_E2"/>
    <property type="match status" value="1"/>
</dbReference>
<dbReference type="Gene3D" id="3.40.1110.10">
    <property type="entry name" value="Calcium-transporting ATPase, cytoplasmic domain N"/>
    <property type="match status" value="1"/>
</dbReference>
<feature type="transmembrane region" description="Helical" evidence="18">
    <location>
        <begin position="674"/>
        <end position="695"/>
    </location>
</feature>
<evidence type="ECO:0000256" key="5">
    <source>
        <dbReference type="ARBA" id="ARBA00013555"/>
    </source>
</evidence>
<dbReference type="Pfam" id="PF00689">
    <property type="entry name" value="Cation_ATPase_C"/>
    <property type="match status" value="1"/>
</dbReference>
<proteinExistence type="inferred from homology"/>
<evidence type="ECO:0000256" key="17">
    <source>
        <dbReference type="ARBA" id="ARBA00047295"/>
    </source>
</evidence>
<dbReference type="InterPro" id="IPR023298">
    <property type="entry name" value="ATPase_P-typ_TM_dom_sf"/>
</dbReference>
<dbReference type="SUPFAM" id="SSF81653">
    <property type="entry name" value="Calcium ATPase, transduction domain A"/>
    <property type="match status" value="1"/>
</dbReference>
<dbReference type="InterPro" id="IPR008250">
    <property type="entry name" value="ATPase_P-typ_transduc_dom_A_sf"/>
</dbReference>
<keyword evidence="12" id="KW-0460">Magnesium</keyword>
<accession>A0A9D1CXY8</accession>
<dbReference type="Pfam" id="PF00690">
    <property type="entry name" value="Cation_ATPase_N"/>
    <property type="match status" value="1"/>
</dbReference>
<keyword evidence="15 18" id="KW-0472">Membrane</keyword>
<protein>
    <recommendedName>
        <fullName evidence="5">Magnesium-transporting ATPase, P-type 1</fullName>
        <ecNumber evidence="4">7.2.2.14</ecNumber>
    </recommendedName>
    <alternativeName>
        <fullName evidence="16">Mg(2+) transport ATPase, P-type 1</fullName>
    </alternativeName>
</protein>
<evidence type="ECO:0000313" key="21">
    <source>
        <dbReference type="Proteomes" id="UP000886786"/>
    </source>
</evidence>
<reference evidence="20" key="2">
    <citation type="journal article" date="2021" name="PeerJ">
        <title>Extensive microbial diversity within the chicken gut microbiome revealed by metagenomics and culture.</title>
        <authorList>
            <person name="Gilroy R."/>
            <person name="Ravi A."/>
            <person name="Getino M."/>
            <person name="Pursley I."/>
            <person name="Horton D.L."/>
            <person name="Alikhan N.F."/>
            <person name="Baker D."/>
            <person name="Gharbi K."/>
            <person name="Hall N."/>
            <person name="Watson M."/>
            <person name="Adriaenssens E.M."/>
            <person name="Foster-Nyarko E."/>
            <person name="Jarju S."/>
            <person name="Secka A."/>
            <person name="Antonio M."/>
            <person name="Oren A."/>
            <person name="Chaudhuri R.R."/>
            <person name="La Ragione R."/>
            <person name="Hildebrand F."/>
            <person name="Pallen M.J."/>
        </authorList>
    </citation>
    <scope>NUCLEOTIDE SEQUENCE</scope>
    <source>
        <strain evidence="20">CHK147-3167</strain>
    </source>
</reference>
<dbReference type="GO" id="GO:0005524">
    <property type="term" value="F:ATP binding"/>
    <property type="evidence" value="ECO:0007669"/>
    <property type="project" value="UniProtKB-KW"/>
</dbReference>
<evidence type="ECO:0000256" key="2">
    <source>
        <dbReference type="ARBA" id="ARBA00004429"/>
    </source>
</evidence>
<dbReference type="SFLD" id="SFLDG00002">
    <property type="entry name" value="C1.7:_P-type_atpase_like"/>
    <property type="match status" value="1"/>
</dbReference>
<dbReference type="InterPro" id="IPR059000">
    <property type="entry name" value="ATPase_P-type_domA"/>
</dbReference>
<dbReference type="InterPro" id="IPR001757">
    <property type="entry name" value="P_typ_ATPase"/>
</dbReference>
<evidence type="ECO:0000256" key="3">
    <source>
        <dbReference type="ARBA" id="ARBA00008746"/>
    </source>
</evidence>
<dbReference type="SUPFAM" id="SSF56784">
    <property type="entry name" value="HAD-like"/>
    <property type="match status" value="1"/>
</dbReference>
<dbReference type="PRINTS" id="PR01836">
    <property type="entry name" value="MGATPASE"/>
</dbReference>
<evidence type="ECO:0000256" key="12">
    <source>
        <dbReference type="ARBA" id="ARBA00022842"/>
    </source>
</evidence>
<comment type="similarity">
    <text evidence="3">Belongs to the cation transport ATPase (P-type) (TC 3.A.3) family. Type IIIB subfamily.</text>
</comment>
<keyword evidence="8" id="KW-0597">Phosphoprotein</keyword>
<evidence type="ECO:0000256" key="8">
    <source>
        <dbReference type="ARBA" id="ARBA00022553"/>
    </source>
</evidence>
<feature type="domain" description="Cation-transporting P-type ATPase N-terminal" evidence="19">
    <location>
        <begin position="26"/>
        <end position="99"/>
    </location>
</feature>
<dbReference type="SMART" id="SM00831">
    <property type="entry name" value="Cation_ATPase_N"/>
    <property type="match status" value="1"/>
</dbReference>
<keyword evidence="14 18" id="KW-1133">Transmembrane helix</keyword>
<comment type="catalytic activity">
    <reaction evidence="17">
        <text>Mg(2+)(out) + ATP + H2O = Mg(2+)(in) + ADP + phosphate + H(+)</text>
        <dbReference type="Rhea" id="RHEA:10260"/>
        <dbReference type="ChEBI" id="CHEBI:15377"/>
        <dbReference type="ChEBI" id="CHEBI:15378"/>
        <dbReference type="ChEBI" id="CHEBI:18420"/>
        <dbReference type="ChEBI" id="CHEBI:30616"/>
        <dbReference type="ChEBI" id="CHEBI:43474"/>
        <dbReference type="ChEBI" id="CHEBI:456216"/>
        <dbReference type="EC" id="7.2.2.14"/>
    </reaction>
</comment>
<dbReference type="SFLD" id="SFLDS00003">
    <property type="entry name" value="Haloacid_Dehalogenase"/>
    <property type="match status" value="1"/>
</dbReference>
<dbReference type="InterPro" id="IPR004014">
    <property type="entry name" value="ATPase_P-typ_cation-transptr_N"/>
</dbReference>
<feature type="transmembrane region" description="Helical" evidence="18">
    <location>
        <begin position="290"/>
        <end position="314"/>
    </location>
</feature>
<dbReference type="SUPFAM" id="SSF81665">
    <property type="entry name" value="Calcium ATPase, transmembrane domain M"/>
    <property type="match status" value="1"/>
</dbReference>
<keyword evidence="7" id="KW-0997">Cell inner membrane</keyword>
<evidence type="ECO:0000256" key="4">
    <source>
        <dbReference type="ARBA" id="ARBA00012786"/>
    </source>
</evidence>
<dbReference type="Gene3D" id="1.20.1110.10">
    <property type="entry name" value="Calcium-transporting ATPase, transmembrane domain"/>
    <property type="match status" value="1"/>
</dbReference>
<dbReference type="NCBIfam" id="TIGR01494">
    <property type="entry name" value="ATPase_P-type"/>
    <property type="match status" value="2"/>
</dbReference>
<evidence type="ECO:0000259" key="19">
    <source>
        <dbReference type="SMART" id="SM00831"/>
    </source>
</evidence>
<dbReference type="InterPro" id="IPR018303">
    <property type="entry name" value="ATPase_P-typ_P_site"/>
</dbReference>
<feature type="transmembrane region" description="Helical" evidence="18">
    <location>
        <begin position="101"/>
        <end position="119"/>
    </location>
</feature>
<feature type="transmembrane region" description="Helical" evidence="18">
    <location>
        <begin position="808"/>
        <end position="827"/>
    </location>
</feature>
<comment type="caution">
    <text evidence="20">The sequence shown here is derived from an EMBL/GenBank/DDBJ whole genome shotgun (WGS) entry which is preliminary data.</text>
</comment>
<evidence type="ECO:0000256" key="10">
    <source>
        <dbReference type="ARBA" id="ARBA00022741"/>
    </source>
</evidence>
<evidence type="ECO:0000256" key="13">
    <source>
        <dbReference type="ARBA" id="ARBA00022967"/>
    </source>
</evidence>
<evidence type="ECO:0000256" key="11">
    <source>
        <dbReference type="ARBA" id="ARBA00022840"/>
    </source>
</evidence>